<evidence type="ECO:0000313" key="6">
    <source>
        <dbReference type="Proteomes" id="UP000184420"/>
    </source>
</evidence>
<keyword evidence="5" id="KW-0378">Hydrolase</keyword>
<dbReference type="GO" id="GO:0008775">
    <property type="term" value="F:acetate CoA-transferase activity"/>
    <property type="evidence" value="ECO:0007669"/>
    <property type="project" value="InterPro"/>
</dbReference>
<name>A0A1M7HXW6_9BACT</name>
<dbReference type="InterPro" id="IPR038460">
    <property type="entry name" value="AcetylCoA_hyd_C_sf"/>
</dbReference>
<feature type="domain" description="Acetyl-CoA hydrolase/transferase C-terminal" evidence="4">
    <location>
        <begin position="311"/>
        <end position="462"/>
    </location>
</feature>
<dbReference type="InterPro" id="IPR026888">
    <property type="entry name" value="AcetylCoA_hyd_C"/>
</dbReference>
<dbReference type="STRING" id="1419482.SAMN05444266_107423"/>
<evidence type="ECO:0000313" key="5">
    <source>
        <dbReference type="EMBL" id="SHM33219.1"/>
    </source>
</evidence>
<evidence type="ECO:0000256" key="2">
    <source>
        <dbReference type="ARBA" id="ARBA00022679"/>
    </source>
</evidence>
<dbReference type="Gene3D" id="3.40.1080.10">
    <property type="entry name" value="Glutaconate Coenzyme A-transferase"/>
    <property type="match status" value="1"/>
</dbReference>
<keyword evidence="2" id="KW-0808">Transferase</keyword>
<dbReference type="EMBL" id="FRBL01000007">
    <property type="protein sequence ID" value="SHM33219.1"/>
    <property type="molecule type" value="Genomic_DNA"/>
</dbReference>
<keyword evidence="6" id="KW-1185">Reference proteome</keyword>
<dbReference type="PANTHER" id="PTHR21432:SF20">
    <property type="entry name" value="ACETYL-COA HYDROLASE"/>
    <property type="match status" value="1"/>
</dbReference>
<dbReference type="SUPFAM" id="SSF100950">
    <property type="entry name" value="NagB/RpiA/CoA transferase-like"/>
    <property type="match status" value="2"/>
</dbReference>
<dbReference type="PANTHER" id="PTHR21432">
    <property type="entry name" value="ACETYL-COA HYDROLASE-RELATED"/>
    <property type="match status" value="1"/>
</dbReference>
<evidence type="ECO:0000259" key="4">
    <source>
        <dbReference type="Pfam" id="PF13336"/>
    </source>
</evidence>
<dbReference type="GO" id="GO:0006083">
    <property type="term" value="P:acetate metabolic process"/>
    <property type="evidence" value="ECO:0007669"/>
    <property type="project" value="InterPro"/>
</dbReference>
<feature type="domain" description="Acetyl-CoA hydrolase/transferase N-terminal" evidence="3">
    <location>
        <begin position="53"/>
        <end position="217"/>
    </location>
</feature>
<evidence type="ECO:0000259" key="3">
    <source>
        <dbReference type="Pfam" id="PF02550"/>
    </source>
</evidence>
<dbReference type="Pfam" id="PF13336">
    <property type="entry name" value="AcetylCoA_hyd_C"/>
    <property type="match status" value="1"/>
</dbReference>
<protein>
    <submittedName>
        <fullName evidence="5">Acyl-CoA hydrolase</fullName>
    </submittedName>
</protein>
<organism evidence="5 6">
    <name type="scientific">Chitinophaga jiangningensis</name>
    <dbReference type="NCBI Taxonomy" id="1419482"/>
    <lineage>
        <taxon>Bacteria</taxon>
        <taxon>Pseudomonadati</taxon>
        <taxon>Bacteroidota</taxon>
        <taxon>Chitinophagia</taxon>
        <taxon>Chitinophagales</taxon>
        <taxon>Chitinophagaceae</taxon>
        <taxon>Chitinophaga</taxon>
    </lineage>
</organism>
<sequence length="470" mass="51665">MTRAALPTITRYHLFLSPNEATRCADMTLLIFQQPPAPYISVVKSEHMPYTSAAEAVQLIQSNNTVFIHTAAATPKLLVKEMARRSHELQNVRLVSIHTEWDAPYADVEHVNSFQVDTFFVGKNIRKAVNEGRANYVPMFLSEIPKYFRSMDHPIDVALISVSPPDKNGYCTLGVSCDVSRSAIELAPVIIAEINPSMPRVLGDGVIHISRINAAVEADYPIYEQKINAPSQAELSIGQHVASLIDDGATLQMGIGGIPNAVLQCLDTHKDLGIHTEMFSDGIIDLVEKGVITGRKKAIQPGLLISSFAIGSRRLYDFMDNNLIVRLLDVEYVNNPTNIRKNPKVTAINSAIEIDIFGQVCADSIGIRQYSGVGGQMDFMRGAALSQGGKPIIAIPSATSKGISRIVSRLQPGASVVTTRAHVHYVVTEYGIAYLQGKNLKQRAQELINIAHPDHREQLSRDAFEIFKIF</sequence>
<dbReference type="InterPro" id="IPR037171">
    <property type="entry name" value="NagB/RpiA_transferase-like"/>
</dbReference>
<dbReference type="Gene3D" id="3.30.750.70">
    <property type="entry name" value="4-hydroxybutyrate coenzyme like domains"/>
    <property type="match status" value="1"/>
</dbReference>
<dbReference type="GO" id="GO:0016787">
    <property type="term" value="F:hydrolase activity"/>
    <property type="evidence" value="ECO:0007669"/>
    <property type="project" value="UniProtKB-KW"/>
</dbReference>
<accession>A0A1M7HXW6</accession>
<dbReference type="AlphaFoldDB" id="A0A1M7HXW6"/>
<comment type="similarity">
    <text evidence="1">Belongs to the acetyl-CoA hydrolase/transferase family.</text>
</comment>
<dbReference type="Pfam" id="PF02550">
    <property type="entry name" value="AcetylCoA_hydro"/>
    <property type="match status" value="1"/>
</dbReference>
<dbReference type="InterPro" id="IPR003702">
    <property type="entry name" value="ActCoA_hydro_N"/>
</dbReference>
<evidence type="ECO:0000256" key="1">
    <source>
        <dbReference type="ARBA" id="ARBA00009632"/>
    </source>
</evidence>
<dbReference type="Proteomes" id="UP000184420">
    <property type="component" value="Unassembled WGS sequence"/>
</dbReference>
<proteinExistence type="inferred from homology"/>
<dbReference type="Gene3D" id="3.40.1080.20">
    <property type="entry name" value="Acetyl-CoA hydrolase/transferase C-terminal domain"/>
    <property type="match status" value="1"/>
</dbReference>
<reference evidence="5 6" key="1">
    <citation type="submission" date="2016-11" db="EMBL/GenBank/DDBJ databases">
        <authorList>
            <person name="Jaros S."/>
            <person name="Januszkiewicz K."/>
            <person name="Wedrychowicz H."/>
        </authorList>
    </citation>
    <scope>NUCLEOTIDE SEQUENCE [LARGE SCALE GENOMIC DNA]</scope>
    <source>
        <strain evidence="5 6">DSM 27406</strain>
    </source>
</reference>
<dbReference type="InterPro" id="IPR046433">
    <property type="entry name" value="ActCoA_hydro"/>
</dbReference>
<gene>
    <name evidence="5" type="ORF">SAMN05444266_107423</name>
</gene>